<dbReference type="InterPro" id="IPR037068">
    <property type="entry name" value="DNA_primase_core_N_sf"/>
</dbReference>
<evidence type="ECO:0000256" key="7">
    <source>
        <dbReference type="ARBA" id="ARBA00022771"/>
    </source>
</evidence>
<dbReference type="SMART" id="SM00493">
    <property type="entry name" value="TOPRIM"/>
    <property type="match status" value="1"/>
</dbReference>
<evidence type="ECO:0000256" key="5">
    <source>
        <dbReference type="ARBA" id="ARBA00022705"/>
    </source>
</evidence>
<keyword evidence="16" id="KW-1185">Reference proteome</keyword>
<reference evidence="15" key="1">
    <citation type="submission" date="2023-06" db="EMBL/GenBank/DDBJ databases">
        <title>Cytophagales bacterium Strain LB-30, isolated from soil.</title>
        <authorList>
            <person name="Liu B."/>
        </authorList>
    </citation>
    <scope>NUCLEOTIDE SEQUENCE</scope>
    <source>
        <strain evidence="15">LB-30</strain>
    </source>
</reference>
<dbReference type="Gene3D" id="3.90.980.10">
    <property type="entry name" value="DNA primase, catalytic core, N-terminal domain"/>
    <property type="match status" value="1"/>
</dbReference>
<evidence type="ECO:0000256" key="8">
    <source>
        <dbReference type="ARBA" id="ARBA00022833"/>
    </source>
</evidence>
<sequence length="641" mass="73296">MIDAQTTELIKSKMDIYEVVSDFVSLKRSGQNYKAKSPFTQEKTPSFFVVPSKQIFKCFSTGKGGDALTFIMEVEGVSYPEALRWMANKYGIEIQEREFTDNQAAEFNARESLYILLNQAKEFYKDKLWNDEEGKAIGLSYFKERGFSEETIQNFDLGYSLDVWDAFYQDAIKKGYTDEQLEKAGLLIKNEEKKYDRFRGRVIFPIHNISGRVIAFGARILKEDKKQPKYINSPETEVYHKSHVLYGIFQAKQDIRLQDTCYLVEGYTDVISMHQAGVKNVVASSGTSLTEDQIRLISRYTNNITVLYDGDNAGIKASLRGIDMILEGGLNVRAVVFPDGEDPDSFSRKVGEAEFKKYLKHSSQDFIAFKVGLFAKEAGNDPIKRAETIREIVESISKIPDAIKRSVYVKEAADLLKMDEQVLISEQNKILIKASRDKNHTAKEDIPQLDETPSTLPEKEILSHKDVHTAKLKGFEKSVLKYLLVYGDHVLEEECLLCDYLLNELSDFQFMDTVSRQVFESYRDYLNTHKSPPNHHFFLESPDAQLKSFVAELFINRYEISDFWFSKFKIHIPTDVELLAYIAHKLIASVKYQVLVILLDQAKQELKQAGSAAEEMQALEVVQEIIKHKKQLGNELGIVVG</sequence>
<evidence type="ECO:0000256" key="3">
    <source>
        <dbReference type="ARBA" id="ARBA00022679"/>
    </source>
</evidence>
<dbReference type="InterPro" id="IPR006171">
    <property type="entry name" value="TOPRIM_dom"/>
</dbReference>
<dbReference type="Gene3D" id="3.40.1360.10">
    <property type="match status" value="1"/>
</dbReference>
<dbReference type="CDD" id="cd03364">
    <property type="entry name" value="TOPRIM_DnaG_primases"/>
    <property type="match status" value="1"/>
</dbReference>
<comment type="function">
    <text evidence="12 13">RNA polymerase that catalyzes the synthesis of short RNA molecules used as primers for DNA polymerase during DNA replication.</text>
</comment>
<evidence type="ECO:0000256" key="10">
    <source>
        <dbReference type="ARBA" id="ARBA00023125"/>
    </source>
</evidence>
<dbReference type="SUPFAM" id="SSF57783">
    <property type="entry name" value="Zinc beta-ribbon"/>
    <property type="match status" value="1"/>
</dbReference>
<dbReference type="InterPro" id="IPR050219">
    <property type="entry name" value="DnaG_primase"/>
</dbReference>
<comment type="subunit">
    <text evidence="12">Monomer. Interacts with DnaB.</text>
</comment>
<dbReference type="PANTHER" id="PTHR30313">
    <property type="entry name" value="DNA PRIMASE"/>
    <property type="match status" value="1"/>
</dbReference>
<comment type="caution">
    <text evidence="12">Lacks conserved residue(s) required for the propagation of feature annotation.</text>
</comment>
<comment type="similarity">
    <text evidence="12 13">Belongs to the DnaG primase family.</text>
</comment>
<dbReference type="InterPro" id="IPR034151">
    <property type="entry name" value="TOPRIM_DnaG_bac"/>
</dbReference>
<dbReference type="Gene3D" id="3.90.580.10">
    <property type="entry name" value="Zinc finger, CHC2-type domain"/>
    <property type="match status" value="1"/>
</dbReference>
<keyword evidence="8 13" id="KW-0862">Zinc</keyword>
<evidence type="ECO:0000256" key="6">
    <source>
        <dbReference type="ARBA" id="ARBA00022723"/>
    </source>
</evidence>
<dbReference type="RefSeq" id="WP_320003754.1">
    <property type="nucleotide sequence ID" value="NZ_JAUHJS010000003.1"/>
</dbReference>
<keyword evidence="3 12" id="KW-0808">Transferase</keyword>
<evidence type="ECO:0000256" key="13">
    <source>
        <dbReference type="PIRNR" id="PIRNR002811"/>
    </source>
</evidence>
<dbReference type="InterPro" id="IPR013264">
    <property type="entry name" value="DNAG_N"/>
</dbReference>
<keyword evidence="11 12" id="KW-0804">Transcription</keyword>
<dbReference type="InterPro" id="IPR036977">
    <property type="entry name" value="DNA_primase_Znf_CHC2"/>
</dbReference>
<dbReference type="InterPro" id="IPR002694">
    <property type="entry name" value="Znf_CHC2"/>
</dbReference>
<dbReference type="InterPro" id="IPR030846">
    <property type="entry name" value="DnaG_bac"/>
</dbReference>
<dbReference type="Pfam" id="PF13155">
    <property type="entry name" value="Toprim_2"/>
    <property type="match status" value="1"/>
</dbReference>
<keyword evidence="2 12" id="KW-0639">Primosome</keyword>
<dbReference type="SMART" id="SM00400">
    <property type="entry name" value="ZnF_CHCC"/>
    <property type="match status" value="1"/>
</dbReference>
<gene>
    <name evidence="12 15" type="primary">dnaG</name>
    <name evidence="15" type="ORF">QWY31_06935</name>
</gene>
<keyword evidence="6 13" id="KW-0479">Metal-binding</keyword>
<dbReference type="PIRSF" id="PIRSF002811">
    <property type="entry name" value="DnaG"/>
    <property type="match status" value="1"/>
</dbReference>
<dbReference type="InterPro" id="IPR019475">
    <property type="entry name" value="DNA_primase_DnaB-bd"/>
</dbReference>
<dbReference type="PANTHER" id="PTHR30313:SF2">
    <property type="entry name" value="DNA PRIMASE"/>
    <property type="match status" value="1"/>
</dbReference>
<feature type="domain" description="Toprim" evidence="14">
    <location>
        <begin position="259"/>
        <end position="340"/>
    </location>
</feature>
<dbReference type="Pfam" id="PF01807">
    <property type="entry name" value="Zn_ribbon_DnaG"/>
    <property type="match status" value="1"/>
</dbReference>
<evidence type="ECO:0000256" key="11">
    <source>
        <dbReference type="ARBA" id="ARBA00023163"/>
    </source>
</evidence>
<evidence type="ECO:0000256" key="2">
    <source>
        <dbReference type="ARBA" id="ARBA00022515"/>
    </source>
</evidence>
<dbReference type="Pfam" id="PF08275">
    <property type="entry name" value="DNAG_N"/>
    <property type="match status" value="1"/>
</dbReference>
<keyword evidence="4 12" id="KW-0548">Nucleotidyltransferase</keyword>
<organism evidence="15 16">
    <name type="scientific">Shiella aurantiaca</name>
    <dbReference type="NCBI Taxonomy" id="3058365"/>
    <lineage>
        <taxon>Bacteria</taxon>
        <taxon>Pseudomonadati</taxon>
        <taxon>Bacteroidota</taxon>
        <taxon>Cytophagia</taxon>
        <taxon>Cytophagales</taxon>
        <taxon>Shiellaceae</taxon>
        <taxon>Shiella</taxon>
    </lineage>
</organism>
<keyword evidence="7" id="KW-0863">Zinc-finger</keyword>
<dbReference type="NCBIfam" id="TIGR01391">
    <property type="entry name" value="dnaG"/>
    <property type="match status" value="1"/>
</dbReference>
<keyword evidence="5 12" id="KW-0235">DNA replication</keyword>
<keyword evidence="1 12" id="KW-0240">DNA-directed RNA polymerase</keyword>
<dbReference type="Pfam" id="PF10410">
    <property type="entry name" value="DnaB_bind"/>
    <property type="match status" value="1"/>
</dbReference>
<evidence type="ECO:0000256" key="1">
    <source>
        <dbReference type="ARBA" id="ARBA00022478"/>
    </source>
</evidence>
<evidence type="ECO:0000256" key="12">
    <source>
        <dbReference type="HAMAP-Rule" id="MF_00974"/>
    </source>
</evidence>
<protein>
    <recommendedName>
        <fullName evidence="12 13">DNA primase</fullName>
        <ecNumber evidence="12">2.7.7.101</ecNumber>
    </recommendedName>
</protein>
<evidence type="ECO:0000313" key="15">
    <source>
        <dbReference type="EMBL" id="MDN4165228.1"/>
    </source>
</evidence>
<evidence type="ECO:0000256" key="9">
    <source>
        <dbReference type="ARBA" id="ARBA00022842"/>
    </source>
</evidence>
<dbReference type="Proteomes" id="UP001168552">
    <property type="component" value="Unassembled WGS sequence"/>
</dbReference>
<dbReference type="EC" id="2.7.7.101" evidence="12"/>
<dbReference type="HAMAP" id="MF_00974">
    <property type="entry name" value="DNA_primase_DnaG"/>
    <property type="match status" value="1"/>
</dbReference>
<keyword evidence="10 12" id="KW-0238">DNA-binding</keyword>
<comment type="caution">
    <text evidence="15">The sequence shown here is derived from an EMBL/GenBank/DDBJ whole genome shotgun (WGS) entry which is preliminary data.</text>
</comment>
<comment type="catalytic activity">
    <reaction evidence="12">
        <text>ssDNA + n NTP = ssDNA/pppN(pN)n-1 hybrid + (n-1) diphosphate.</text>
        <dbReference type="EC" id="2.7.7.101"/>
    </reaction>
</comment>
<evidence type="ECO:0000259" key="14">
    <source>
        <dbReference type="PROSITE" id="PS50880"/>
    </source>
</evidence>
<evidence type="ECO:0000313" key="16">
    <source>
        <dbReference type="Proteomes" id="UP001168552"/>
    </source>
</evidence>
<name>A0ABT8F4K5_9BACT</name>
<dbReference type="EMBL" id="JAUHJS010000003">
    <property type="protein sequence ID" value="MDN4165228.1"/>
    <property type="molecule type" value="Genomic_DNA"/>
</dbReference>
<accession>A0ABT8F4K5</accession>
<dbReference type="InterPro" id="IPR006295">
    <property type="entry name" value="DNA_primase_DnaG"/>
</dbReference>
<comment type="cofactor">
    <cofactor evidence="13">
        <name>Zn(2+)</name>
        <dbReference type="ChEBI" id="CHEBI:29105"/>
    </cofactor>
    <text evidence="13">Binds 1 zinc ion per monomer.</text>
</comment>
<dbReference type="PROSITE" id="PS50880">
    <property type="entry name" value="TOPRIM"/>
    <property type="match status" value="1"/>
</dbReference>
<evidence type="ECO:0000256" key="4">
    <source>
        <dbReference type="ARBA" id="ARBA00022695"/>
    </source>
</evidence>
<dbReference type="SUPFAM" id="SSF56731">
    <property type="entry name" value="DNA primase core"/>
    <property type="match status" value="1"/>
</dbReference>
<keyword evidence="9" id="KW-0460">Magnesium</keyword>
<proteinExistence type="inferred from homology"/>